<dbReference type="PANTHER" id="PTHR10811">
    <property type="entry name" value="FRINGE-RELATED"/>
    <property type="match status" value="1"/>
</dbReference>
<evidence type="ECO:0000256" key="1">
    <source>
        <dbReference type="SAM" id="Phobius"/>
    </source>
</evidence>
<accession>A0ABR2NZT9</accession>
<feature type="transmembrane region" description="Helical" evidence="1">
    <location>
        <begin position="20"/>
        <end position="41"/>
    </location>
</feature>
<gene>
    <name evidence="2" type="ORF">V6N11_028135</name>
</gene>
<sequence length="159" mass="17898">MLKMQRFKLVSKTQSSFHLLNFILIASAVCLTHLVASVLLVHSSKSPLDVHPSSPDAYPSTDVEHIVFGIALNEKSWSNRKEYGKLWWEPRQMRGCVFLEAMPPDATASRDDNATLPPTCILEDTSRFRYTFKNGQPSAIRVARVVRETVALDIVNVIN</sequence>
<name>A0ABR2NZT9_9ROSI</name>
<organism evidence="2 3">
    <name type="scientific">Hibiscus sabdariffa</name>
    <name type="common">roselle</name>
    <dbReference type="NCBI Taxonomy" id="183260"/>
    <lineage>
        <taxon>Eukaryota</taxon>
        <taxon>Viridiplantae</taxon>
        <taxon>Streptophyta</taxon>
        <taxon>Embryophyta</taxon>
        <taxon>Tracheophyta</taxon>
        <taxon>Spermatophyta</taxon>
        <taxon>Magnoliopsida</taxon>
        <taxon>eudicotyledons</taxon>
        <taxon>Gunneridae</taxon>
        <taxon>Pentapetalae</taxon>
        <taxon>rosids</taxon>
        <taxon>malvids</taxon>
        <taxon>Malvales</taxon>
        <taxon>Malvaceae</taxon>
        <taxon>Malvoideae</taxon>
        <taxon>Hibiscus</taxon>
    </lineage>
</organism>
<reference evidence="2 3" key="1">
    <citation type="journal article" date="2024" name="G3 (Bethesda)">
        <title>Genome assembly of Hibiscus sabdariffa L. provides insights into metabolisms of medicinal natural products.</title>
        <authorList>
            <person name="Kim T."/>
        </authorList>
    </citation>
    <scope>NUCLEOTIDE SEQUENCE [LARGE SCALE GENOMIC DNA]</scope>
    <source>
        <strain evidence="2">TK-2024</strain>
        <tissue evidence="2">Old leaves</tissue>
    </source>
</reference>
<dbReference type="EMBL" id="JBBPBN010000089">
    <property type="protein sequence ID" value="KAK8981730.1"/>
    <property type="molecule type" value="Genomic_DNA"/>
</dbReference>
<protein>
    <submittedName>
        <fullName evidence="2">Uncharacterized protein</fullName>
    </submittedName>
</protein>
<evidence type="ECO:0000313" key="3">
    <source>
        <dbReference type="Proteomes" id="UP001396334"/>
    </source>
</evidence>
<evidence type="ECO:0000313" key="2">
    <source>
        <dbReference type="EMBL" id="KAK8981730.1"/>
    </source>
</evidence>
<proteinExistence type="predicted"/>
<keyword evidence="1" id="KW-1133">Transmembrane helix</keyword>
<keyword evidence="3" id="KW-1185">Reference proteome</keyword>
<keyword evidence="1" id="KW-0472">Membrane</keyword>
<keyword evidence="1" id="KW-0812">Transmembrane</keyword>
<dbReference type="Proteomes" id="UP001396334">
    <property type="component" value="Unassembled WGS sequence"/>
</dbReference>
<comment type="caution">
    <text evidence="2">The sequence shown here is derived from an EMBL/GenBank/DDBJ whole genome shotgun (WGS) entry which is preliminary data.</text>
</comment>